<accession>A0ABT4LII5</accession>
<dbReference type="Pfam" id="PF02574">
    <property type="entry name" value="S-methyl_trans"/>
    <property type="match status" value="1"/>
</dbReference>
<comment type="caution">
    <text evidence="7">Lacks conserved residue(s) required for the propagation of feature annotation.</text>
</comment>
<dbReference type="EMBL" id="JAPWGY010000003">
    <property type="protein sequence ID" value="MCZ4280929.1"/>
    <property type="molecule type" value="Genomic_DNA"/>
</dbReference>
<evidence type="ECO:0000259" key="8">
    <source>
        <dbReference type="PROSITE" id="PS50970"/>
    </source>
</evidence>
<dbReference type="PANTHER" id="PTHR45833">
    <property type="entry name" value="METHIONINE SYNTHASE"/>
    <property type="match status" value="1"/>
</dbReference>
<dbReference type="InterPro" id="IPR050554">
    <property type="entry name" value="Met_Synthase/Corrinoid"/>
</dbReference>
<evidence type="ECO:0000256" key="3">
    <source>
        <dbReference type="ARBA" id="ARBA00022679"/>
    </source>
</evidence>
<keyword evidence="5" id="KW-0479">Metal-binding</keyword>
<feature type="domain" description="Hcy-binding" evidence="8">
    <location>
        <begin position="1"/>
        <end position="280"/>
    </location>
</feature>
<comment type="similarity">
    <text evidence="1">Belongs to the vitamin-B12 dependent methionine synthase family.</text>
</comment>
<sequence length="280" mass="30357">MRTFIDALNSRVLLTDGDIKPALNKLDLDMQRFGFGHEDCDVALNITRPDVIAAIHRDYLEAGADVIRTHTRNASPDVLEKYGMQDEVFIINHLAAETACQAVDALPGGNRRRFVLGVVDQSASVGDNPVLRNDAYRQVQGLVSGGVDAVSFKTLPNLEQARSQLASARHALLELGASVPLLLEYSEDLEFTDDTVADLTDGVYFVESSETIKAGYPVPQTGQKILVHGGKTPADTAVIDRKLRSSAGDGFRPATRPNVSPLEKVIPVSSWIDYSSVKAV</sequence>
<evidence type="ECO:0000256" key="2">
    <source>
        <dbReference type="ARBA" id="ARBA00022603"/>
    </source>
</evidence>
<name>A0ABT4LII5_9PROT</name>
<keyword evidence="6" id="KW-0170">Cobalt</keyword>
<dbReference type="Proteomes" id="UP001069802">
    <property type="component" value="Unassembled WGS sequence"/>
</dbReference>
<keyword evidence="10" id="KW-1185">Reference proteome</keyword>
<evidence type="ECO:0000256" key="7">
    <source>
        <dbReference type="PROSITE-ProRule" id="PRU00333"/>
    </source>
</evidence>
<proteinExistence type="inferred from homology"/>
<dbReference type="PROSITE" id="PS50970">
    <property type="entry name" value="HCY"/>
    <property type="match status" value="1"/>
</dbReference>
<dbReference type="InterPro" id="IPR036589">
    <property type="entry name" value="HCY_dom_sf"/>
</dbReference>
<organism evidence="9 10">
    <name type="scientific">Kiloniella laminariae</name>
    <dbReference type="NCBI Taxonomy" id="454162"/>
    <lineage>
        <taxon>Bacteria</taxon>
        <taxon>Pseudomonadati</taxon>
        <taxon>Pseudomonadota</taxon>
        <taxon>Alphaproteobacteria</taxon>
        <taxon>Rhodospirillales</taxon>
        <taxon>Kiloniellaceae</taxon>
        <taxon>Kiloniella</taxon>
    </lineage>
</organism>
<evidence type="ECO:0000313" key="9">
    <source>
        <dbReference type="EMBL" id="MCZ4280929.1"/>
    </source>
</evidence>
<evidence type="ECO:0000256" key="6">
    <source>
        <dbReference type="ARBA" id="ARBA00023285"/>
    </source>
</evidence>
<comment type="caution">
    <text evidence="9">The sequence shown here is derived from an EMBL/GenBank/DDBJ whole genome shotgun (WGS) entry which is preliminary data.</text>
</comment>
<reference evidence="9" key="1">
    <citation type="submission" date="2022-12" db="EMBL/GenBank/DDBJ databases">
        <title>Bacterial isolates from different developmental stages of Nematostella vectensis.</title>
        <authorList>
            <person name="Fraune S."/>
        </authorList>
    </citation>
    <scope>NUCLEOTIDE SEQUENCE</scope>
    <source>
        <strain evidence="9">G21630-S1</strain>
    </source>
</reference>
<keyword evidence="4" id="KW-0949">S-adenosyl-L-methionine</keyword>
<gene>
    <name evidence="9" type="ORF">O4H49_09090</name>
</gene>
<evidence type="ECO:0000313" key="10">
    <source>
        <dbReference type="Proteomes" id="UP001069802"/>
    </source>
</evidence>
<protein>
    <submittedName>
        <fullName evidence="9">Homocysteine S-methyltransferase family protein</fullName>
    </submittedName>
</protein>
<dbReference type="PANTHER" id="PTHR45833:SF1">
    <property type="entry name" value="METHIONINE SYNTHASE"/>
    <property type="match status" value="1"/>
</dbReference>
<dbReference type="SUPFAM" id="SSF82282">
    <property type="entry name" value="Homocysteine S-methyltransferase"/>
    <property type="match status" value="1"/>
</dbReference>
<dbReference type="Gene3D" id="3.20.20.330">
    <property type="entry name" value="Homocysteine-binding-like domain"/>
    <property type="match status" value="1"/>
</dbReference>
<dbReference type="RefSeq" id="WP_269423115.1">
    <property type="nucleotide sequence ID" value="NZ_JAPWGY010000003.1"/>
</dbReference>
<keyword evidence="2" id="KW-0489">Methyltransferase</keyword>
<evidence type="ECO:0000256" key="5">
    <source>
        <dbReference type="ARBA" id="ARBA00022723"/>
    </source>
</evidence>
<dbReference type="InterPro" id="IPR003726">
    <property type="entry name" value="HCY_dom"/>
</dbReference>
<keyword evidence="3" id="KW-0808">Transferase</keyword>
<evidence type="ECO:0000256" key="4">
    <source>
        <dbReference type="ARBA" id="ARBA00022691"/>
    </source>
</evidence>
<evidence type="ECO:0000256" key="1">
    <source>
        <dbReference type="ARBA" id="ARBA00010398"/>
    </source>
</evidence>